<dbReference type="InterPro" id="IPR015190">
    <property type="entry name" value="Elong_fac_SelB-wing-hlx_typ-2"/>
</dbReference>
<dbReference type="InterPro" id="IPR009001">
    <property type="entry name" value="Transl_elong_EF1A/Init_IF2_C"/>
</dbReference>
<dbReference type="PROSITE" id="PS00301">
    <property type="entry name" value="G_TR_1"/>
    <property type="match status" value="1"/>
</dbReference>
<dbReference type="GO" id="GO:0003924">
    <property type="term" value="F:GTPase activity"/>
    <property type="evidence" value="ECO:0007669"/>
    <property type="project" value="InterPro"/>
</dbReference>
<keyword evidence="11" id="KW-1185">Reference proteome</keyword>
<dbReference type="SUPFAM" id="SSF52540">
    <property type="entry name" value="P-loop containing nucleoside triphosphate hydrolases"/>
    <property type="match status" value="1"/>
</dbReference>
<dbReference type="InterPro" id="IPR004535">
    <property type="entry name" value="Transl_elong_SelB"/>
</dbReference>
<dbReference type="GO" id="GO:0005737">
    <property type="term" value="C:cytoplasm"/>
    <property type="evidence" value="ECO:0007669"/>
    <property type="project" value="UniProtKB-SubCell"/>
</dbReference>
<keyword evidence="4" id="KW-0547">Nucleotide-binding</keyword>
<dbReference type="PROSITE" id="PS51722">
    <property type="entry name" value="G_TR_2"/>
    <property type="match status" value="1"/>
</dbReference>
<evidence type="ECO:0000256" key="1">
    <source>
        <dbReference type="ARBA" id="ARBA00004496"/>
    </source>
</evidence>
<evidence type="ECO:0000256" key="5">
    <source>
        <dbReference type="ARBA" id="ARBA00022917"/>
    </source>
</evidence>
<keyword evidence="5" id="KW-0648">Protein biosynthesis</keyword>
<dbReference type="InterPro" id="IPR057335">
    <property type="entry name" value="Beta-barrel_SelB"/>
</dbReference>
<dbReference type="SUPFAM" id="SSF46785">
    <property type="entry name" value="Winged helix' DNA-binding domain"/>
    <property type="match status" value="3"/>
</dbReference>
<evidence type="ECO:0000313" key="11">
    <source>
        <dbReference type="Proteomes" id="UP000239504"/>
    </source>
</evidence>
<reference evidence="10 11" key="1">
    <citation type="submission" date="2017-12" db="EMBL/GenBank/DDBJ databases">
        <authorList>
            <person name="Hurst M.R.H."/>
        </authorList>
    </citation>
    <scope>NUCLEOTIDE SEQUENCE [LARGE SCALE GENOMIC DNA]</scope>
    <source>
        <strain evidence="10 11">SY-3-19</strain>
    </source>
</reference>
<organism evidence="10 11">
    <name type="scientific">Hyphococcus luteus</name>
    <dbReference type="NCBI Taxonomy" id="2058213"/>
    <lineage>
        <taxon>Bacteria</taxon>
        <taxon>Pseudomonadati</taxon>
        <taxon>Pseudomonadota</taxon>
        <taxon>Alphaproteobacteria</taxon>
        <taxon>Parvularculales</taxon>
        <taxon>Parvularculaceae</taxon>
        <taxon>Hyphococcus</taxon>
    </lineage>
</organism>
<evidence type="ECO:0000256" key="4">
    <source>
        <dbReference type="ARBA" id="ARBA00022741"/>
    </source>
</evidence>
<dbReference type="OrthoDB" id="9803139at2"/>
<comment type="function">
    <text evidence="7">Translation factor necessary for the incorporation of selenocysteine into proteins. It probably replaces EF-Tu for the insertion of selenocysteine directed by the UGA codon. SelB binds GTP and GDP.</text>
</comment>
<dbReference type="PRINTS" id="PR00315">
    <property type="entry name" value="ELONGATNFCT"/>
</dbReference>
<dbReference type="Pfam" id="PF09107">
    <property type="entry name" value="WHD_3rd_SelB"/>
    <property type="match status" value="1"/>
</dbReference>
<evidence type="ECO:0000256" key="3">
    <source>
        <dbReference type="ARBA" id="ARBA00022490"/>
    </source>
</evidence>
<dbReference type="SUPFAM" id="SSF50447">
    <property type="entry name" value="Translation proteins"/>
    <property type="match status" value="1"/>
</dbReference>
<comment type="subcellular location">
    <subcellularLocation>
        <location evidence="1">Cytoplasm</location>
    </subcellularLocation>
</comment>
<keyword evidence="10" id="KW-0251">Elongation factor</keyword>
<dbReference type="CDD" id="cd15491">
    <property type="entry name" value="selB_III"/>
    <property type="match status" value="1"/>
</dbReference>
<dbReference type="InterPro" id="IPR027417">
    <property type="entry name" value="P-loop_NTPase"/>
</dbReference>
<dbReference type="Pfam" id="PF25461">
    <property type="entry name" value="Beta-barrel_SelB"/>
    <property type="match status" value="1"/>
</dbReference>
<dbReference type="PANTHER" id="PTHR43721">
    <property type="entry name" value="ELONGATION FACTOR TU-RELATED"/>
    <property type="match status" value="1"/>
</dbReference>
<evidence type="ECO:0000256" key="8">
    <source>
        <dbReference type="ARBA" id="ARBA00031615"/>
    </source>
</evidence>
<dbReference type="InterPro" id="IPR050055">
    <property type="entry name" value="EF-Tu_GTPase"/>
</dbReference>
<dbReference type="GO" id="GO:0001514">
    <property type="term" value="P:selenocysteine incorporation"/>
    <property type="evidence" value="ECO:0007669"/>
    <property type="project" value="InterPro"/>
</dbReference>
<dbReference type="InterPro" id="IPR004161">
    <property type="entry name" value="EFTu-like_2"/>
</dbReference>
<dbReference type="CDD" id="cd03696">
    <property type="entry name" value="SelB_II"/>
    <property type="match status" value="1"/>
</dbReference>
<dbReference type="SUPFAM" id="SSF50465">
    <property type="entry name" value="EF-Tu/eEF-1alpha/eIF2-gamma C-terminal domain"/>
    <property type="match status" value="1"/>
</dbReference>
<evidence type="ECO:0000256" key="7">
    <source>
        <dbReference type="ARBA" id="ARBA00025526"/>
    </source>
</evidence>
<dbReference type="CDD" id="cd04171">
    <property type="entry name" value="SelB"/>
    <property type="match status" value="1"/>
</dbReference>
<dbReference type="InterPro" id="IPR031157">
    <property type="entry name" value="G_TR_CS"/>
</dbReference>
<dbReference type="EMBL" id="PJCH01000001">
    <property type="protein sequence ID" value="PQA89535.1"/>
    <property type="molecule type" value="Genomic_DNA"/>
</dbReference>
<dbReference type="GO" id="GO:0003723">
    <property type="term" value="F:RNA binding"/>
    <property type="evidence" value="ECO:0007669"/>
    <property type="project" value="InterPro"/>
</dbReference>
<dbReference type="Gene3D" id="3.40.50.300">
    <property type="entry name" value="P-loop containing nucleotide triphosphate hydrolases"/>
    <property type="match status" value="1"/>
</dbReference>
<dbReference type="AlphaFoldDB" id="A0A2S7KAL0"/>
<dbReference type="InterPro" id="IPR036390">
    <property type="entry name" value="WH_DNA-bd_sf"/>
</dbReference>
<dbReference type="Pfam" id="PF00009">
    <property type="entry name" value="GTP_EFTU"/>
    <property type="match status" value="1"/>
</dbReference>
<evidence type="ECO:0000313" key="10">
    <source>
        <dbReference type="EMBL" id="PQA89535.1"/>
    </source>
</evidence>
<proteinExistence type="predicted"/>
<dbReference type="PANTHER" id="PTHR43721:SF11">
    <property type="entry name" value="SELENOCYSTEINE-SPECIFIC ELONGATION FACTOR"/>
    <property type="match status" value="1"/>
</dbReference>
<gene>
    <name evidence="10" type="primary">selB</name>
    <name evidence="10" type="ORF">CW354_01295</name>
</gene>
<dbReference type="InterPro" id="IPR036388">
    <property type="entry name" value="WH-like_DNA-bd_sf"/>
</dbReference>
<keyword evidence="6" id="KW-0342">GTP-binding</keyword>
<sequence>MIVGTAGHIDHGKSALVRALTGIDTDRLKEEKARGISIDLGFAYIPCENGETIGFVDAPGHSRFIRNMIAGATGIDALMLVVAADDGVMPQTREHLAIADLLGVKEGVVALTKTDLVPDDWRAAMIGEVRDVLAPTAFASAPILPVSTQTGEGVEAVRAALQNLAAHGAPRAAQGRFRLAVDRCFTISGVGTVVTGPVMSGSVSVGDRVTVSPQGFSARVRSIHAQNRPAETGRCGERCALNLTGDAISRDAIARGDVVLDPLLHAPSDRIDCRLNLLDNEPRSLKHWTPARVHHGAAEASARVALLQEEPIAPGGEGRVQLVLDRPIAAGAGDFFILRDTSGARTMGGGRFVDLRAPQRRRKTPERLAKLDALERADPVDRLSALMACKPFYVVRTVFARDHALSEEALDKALENLSHVSIGQGAETILISKKTWGSLRDSARRALEAFHENNPGEKGVTAKRLAEMLEPRMPAPVAASVIDALAEEGVLSLHGGALRLPDHKLKLGGRDAALRARMLPHLKGAERFRPPRVNEMAELLHLKEDDARRVLKTMARQGEAVEIVADHFFLREAVDEVAVIIEEIARTAPDGFFAAAALRDRLENGRKLSIQILDYFDRQGVTLRRGDLRHIDSQRLQRFVGDARLAGAAS</sequence>
<dbReference type="GO" id="GO:0004020">
    <property type="term" value="F:adenylylsulfate kinase activity"/>
    <property type="evidence" value="ECO:0007669"/>
    <property type="project" value="UniProtKB-EC"/>
</dbReference>
<dbReference type="InterPro" id="IPR000795">
    <property type="entry name" value="T_Tr_GTP-bd_dom"/>
</dbReference>
<dbReference type="Gene3D" id="1.10.10.10">
    <property type="entry name" value="Winged helix-like DNA-binding domain superfamily/Winged helix DNA-binding domain"/>
    <property type="match status" value="1"/>
</dbReference>
<comment type="caution">
    <text evidence="10">The sequence shown here is derived from an EMBL/GenBank/DDBJ whole genome shotgun (WGS) entry which is preliminary data.</text>
</comment>
<dbReference type="NCBIfam" id="TIGR00475">
    <property type="entry name" value="selB"/>
    <property type="match status" value="1"/>
</dbReference>
<accession>A0A2S7KAL0</accession>
<dbReference type="Pfam" id="PF03144">
    <property type="entry name" value="GTP_EFTU_D2"/>
    <property type="match status" value="1"/>
</dbReference>
<evidence type="ECO:0000256" key="2">
    <source>
        <dbReference type="ARBA" id="ARBA00015953"/>
    </source>
</evidence>
<dbReference type="GO" id="GO:0005525">
    <property type="term" value="F:GTP binding"/>
    <property type="evidence" value="ECO:0007669"/>
    <property type="project" value="UniProtKB-KW"/>
</dbReference>
<name>A0A2S7KAL0_9PROT</name>
<dbReference type="RefSeq" id="WP_104828237.1">
    <property type="nucleotide sequence ID" value="NZ_PJCH01000001.1"/>
</dbReference>
<dbReference type="Gene3D" id="1.10.10.2770">
    <property type="match status" value="1"/>
</dbReference>
<dbReference type="InterPro" id="IPR015191">
    <property type="entry name" value="SelB_WHD4"/>
</dbReference>
<dbReference type="Pfam" id="PF09106">
    <property type="entry name" value="WHD_2nd_SelB"/>
    <property type="match status" value="1"/>
</dbReference>
<keyword evidence="3" id="KW-0963">Cytoplasm</keyword>
<dbReference type="Gene3D" id="2.40.30.10">
    <property type="entry name" value="Translation factors"/>
    <property type="match status" value="1"/>
</dbReference>
<dbReference type="Proteomes" id="UP000239504">
    <property type="component" value="Unassembled WGS sequence"/>
</dbReference>
<dbReference type="InterPro" id="IPR009000">
    <property type="entry name" value="Transl_B-barrel_sf"/>
</dbReference>
<protein>
    <recommendedName>
        <fullName evidence="2">Selenocysteine-specific elongation factor</fullName>
    </recommendedName>
    <alternativeName>
        <fullName evidence="8">SelB translation factor</fullName>
    </alternativeName>
</protein>
<feature type="domain" description="Tr-type G" evidence="9">
    <location>
        <begin position="1"/>
        <end position="171"/>
    </location>
</feature>
<evidence type="ECO:0000256" key="6">
    <source>
        <dbReference type="ARBA" id="ARBA00023134"/>
    </source>
</evidence>
<dbReference type="GO" id="GO:0003746">
    <property type="term" value="F:translation elongation factor activity"/>
    <property type="evidence" value="ECO:0007669"/>
    <property type="project" value="UniProtKB-KW"/>
</dbReference>
<evidence type="ECO:0000259" key="9">
    <source>
        <dbReference type="PROSITE" id="PS51722"/>
    </source>
</evidence>